<proteinExistence type="predicted"/>
<dbReference type="PANTHER" id="PTHR10150:SF0">
    <property type="entry name" value="DNA REPAIR ENDONUCLEASE XPF"/>
    <property type="match status" value="1"/>
</dbReference>
<reference evidence="5" key="1">
    <citation type="submission" date="2014-03" db="EMBL/GenBank/DDBJ databases">
        <authorList>
            <person name="Aksoy S."/>
            <person name="Warren W."/>
            <person name="Wilson R.K."/>
        </authorList>
    </citation>
    <scope>NUCLEOTIDE SEQUENCE [LARGE SCALE GENOMIC DNA]</scope>
    <source>
        <strain evidence="5">IAEA</strain>
    </source>
</reference>
<keyword evidence="1" id="KW-0227">DNA damage</keyword>
<dbReference type="GO" id="GO:0003697">
    <property type="term" value="F:single-stranded DNA binding"/>
    <property type="evidence" value="ECO:0007669"/>
    <property type="project" value="TreeGrafter"/>
</dbReference>
<evidence type="ECO:0000256" key="2">
    <source>
        <dbReference type="ARBA" id="ARBA00022801"/>
    </source>
</evidence>
<protein>
    <submittedName>
        <fullName evidence="4">Uncharacterized protein</fullName>
    </submittedName>
</protein>
<dbReference type="GO" id="GO:0000014">
    <property type="term" value="F:single-stranded DNA endodeoxyribonuclease activity"/>
    <property type="evidence" value="ECO:0007669"/>
    <property type="project" value="TreeGrafter"/>
</dbReference>
<dbReference type="GO" id="GO:0003684">
    <property type="term" value="F:damaged DNA binding"/>
    <property type="evidence" value="ECO:0007669"/>
    <property type="project" value="TreeGrafter"/>
</dbReference>
<name>A0A1A9X4N7_9MUSC</name>
<organism evidence="4 5">
    <name type="scientific">Glossina brevipalpis</name>
    <dbReference type="NCBI Taxonomy" id="37001"/>
    <lineage>
        <taxon>Eukaryota</taxon>
        <taxon>Metazoa</taxon>
        <taxon>Ecdysozoa</taxon>
        <taxon>Arthropoda</taxon>
        <taxon>Hexapoda</taxon>
        <taxon>Insecta</taxon>
        <taxon>Pterygota</taxon>
        <taxon>Neoptera</taxon>
        <taxon>Endopterygota</taxon>
        <taxon>Diptera</taxon>
        <taxon>Brachycera</taxon>
        <taxon>Muscomorpha</taxon>
        <taxon>Hippoboscoidea</taxon>
        <taxon>Glossinidae</taxon>
        <taxon>Glossina</taxon>
    </lineage>
</organism>
<dbReference type="GO" id="GO:0000110">
    <property type="term" value="C:nucleotide-excision repair factor 1 complex"/>
    <property type="evidence" value="ECO:0007669"/>
    <property type="project" value="TreeGrafter"/>
</dbReference>
<dbReference type="VEuPathDB" id="VectorBase:GBRI044135"/>
<dbReference type="GO" id="GO:1901255">
    <property type="term" value="P:nucleotide-excision repair involved in interstrand cross-link repair"/>
    <property type="evidence" value="ECO:0007669"/>
    <property type="project" value="TreeGrafter"/>
</dbReference>
<dbReference type="Proteomes" id="UP000091820">
    <property type="component" value="Unassembled WGS sequence"/>
</dbReference>
<keyword evidence="2" id="KW-0378">Hydrolase</keyword>
<evidence type="ECO:0000256" key="1">
    <source>
        <dbReference type="ARBA" id="ARBA00022763"/>
    </source>
</evidence>
<dbReference type="GO" id="GO:0000712">
    <property type="term" value="P:resolution of meiotic recombination intermediates"/>
    <property type="evidence" value="ECO:0007669"/>
    <property type="project" value="TreeGrafter"/>
</dbReference>
<dbReference type="PANTHER" id="PTHR10150">
    <property type="entry name" value="DNA REPAIR ENDONUCLEASE XPF"/>
    <property type="match status" value="1"/>
</dbReference>
<reference evidence="4" key="2">
    <citation type="submission" date="2020-05" db="UniProtKB">
        <authorList>
            <consortium name="EnsemblMetazoa"/>
        </authorList>
    </citation>
    <scope>IDENTIFICATION</scope>
    <source>
        <strain evidence="4">IAEA</strain>
    </source>
</reference>
<dbReference type="EnsemblMetazoa" id="GBRI044135-RA">
    <property type="protein sequence ID" value="GBRI044135-PA"/>
    <property type="gene ID" value="GBRI044135"/>
</dbReference>
<dbReference type="STRING" id="37001.A0A1A9X4N7"/>
<evidence type="ECO:0000313" key="5">
    <source>
        <dbReference type="Proteomes" id="UP000091820"/>
    </source>
</evidence>
<accession>A0A1A9X4N7</accession>
<dbReference type="GO" id="GO:0000724">
    <property type="term" value="P:double-strand break repair via homologous recombination"/>
    <property type="evidence" value="ECO:0007669"/>
    <property type="project" value="TreeGrafter"/>
</dbReference>
<sequence length="106" mass="12582">MHSLFVKELFIWPRFHVTVQSSFKPFEAQLVELHVPLSEKMISKQTNILDLMNYLVHEIKRINRTVDLEVITIENYVTKKSHTILQIQLDCIWYQLNSQTKLIVAD</sequence>
<evidence type="ECO:0000256" key="3">
    <source>
        <dbReference type="ARBA" id="ARBA00023204"/>
    </source>
</evidence>
<evidence type="ECO:0000313" key="4">
    <source>
        <dbReference type="EnsemblMetazoa" id="GBRI044135-PA"/>
    </source>
</evidence>
<dbReference type="AlphaFoldDB" id="A0A1A9X4N7"/>
<keyword evidence="3" id="KW-0234">DNA repair</keyword>
<keyword evidence="5" id="KW-1185">Reference proteome</keyword>